<dbReference type="GO" id="GO:0005524">
    <property type="term" value="F:ATP binding"/>
    <property type="evidence" value="ECO:0007669"/>
    <property type="project" value="UniProtKB-KW"/>
</dbReference>
<keyword evidence="2 5" id="KW-0500">Molybdenum</keyword>
<gene>
    <name evidence="8" type="ORF">ACFSFX_00865</name>
</gene>
<evidence type="ECO:0000259" key="7">
    <source>
        <dbReference type="PROSITE" id="PS51866"/>
    </source>
</evidence>
<dbReference type="PANTHER" id="PTHR42781:SF4">
    <property type="entry name" value="SPERMIDINE_PUTRESCINE IMPORT ATP-BINDING PROTEIN POTA"/>
    <property type="match status" value="1"/>
</dbReference>
<dbReference type="Pfam" id="PF00005">
    <property type="entry name" value="ABC_tran"/>
    <property type="match status" value="1"/>
</dbReference>
<keyword evidence="3" id="KW-0547">Nucleotide-binding</keyword>
<dbReference type="InterPro" id="IPR004606">
    <property type="entry name" value="Mop_domain"/>
</dbReference>
<evidence type="ECO:0000313" key="9">
    <source>
        <dbReference type="Proteomes" id="UP001597307"/>
    </source>
</evidence>
<dbReference type="Gene3D" id="3.40.50.300">
    <property type="entry name" value="P-loop containing nucleotide triphosphate hydrolases"/>
    <property type="match status" value="1"/>
</dbReference>
<dbReference type="Proteomes" id="UP001597307">
    <property type="component" value="Unassembled WGS sequence"/>
</dbReference>
<feature type="domain" description="ABC transporter" evidence="6">
    <location>
        <begin position="2"/>
        <end position="230"/>
    </location>
</feature>
<dbReference type="InterPro" id="IPR005116">
    <property type="entry name" value="Transp-assoc_OB_typ1"/>
</dbReference>
<dbReference type="PROSITE" id="PS00211">
    <property type="entry name" value="ABC_TRANSPORTER_1"/>
    <property type="match status" value="1"/>
</dbReference>
<dbReference type="InterPro" id="IPR008995">
    <property type="entry name" value="Mo/tungstate-bd_C_term_dom"/>
</dbReference>
<protein>
    <submittedName>
        <fullName evidence="8">Sulfate/molybdate ABC transporter ATP-binding protein</fullName>
    </submittedName>
</protein>
<evidence type="ECO:0000256" key="1">
    <source>
        <dbReference type="ARBA" id="ARBA00022448"/>
    </source>
</evidence>
<keyword evidence="4 8" id="KW-0067">ATP-binding</keyword>
<comment type="caution">
    <text evidence="8">The sequence shown here is derived from an EMBL/GenBank/DDBJ whole genome shotgun (WGS) entry which is preliminary data.</text>
</comment>
<name>A0ABW4Q3C5_9MICC</name>
<dbReference type="InterPro" id="IPR027417">
    <property type="entry name" value="P-loop_NTPase"/>
</dbReference>
<feature type="domain" description="Mop" evidence="7">
    <location>
        <begin position="283"/>
        <end position="344"/>
    </location>
</feature>
<dbReference type="SMART" id="SM00382">
    <property type="entry name" value="AAA"/>
    <property type="match status" value="1"/>
</dbReference>
<dbReference type="RefSeq" id="WP_343877152.1">
    <property type="nucleotide sequence ID" value="NZ_BAAAIJ010000002.1"/>
</dbReference>
<dbReference type="SUPFAM" id="SSF50331">
    <property type="entry name" value="MOP-like"/>
    <property type="match status" value="1"/>
</dbReference>
<dbReference type="InterPro" id="IPR050093">
    <property type="entry name" value="ABC_SmlMolc_Importer"/>
</dbReference>
<evidence type="ECO:0000313" key="8">
    <source>
        <dbReference type="EMBL" id="MFD1845147.1"/>
    </source>
</evidence>
<evidence type="ECO:0000256" key="2">
    <source>
        <dbReference type="ARBA" id="ARBA00022505"/>
    </source>
</evidence>
<evidence type="ECO:0000256" key="3">
    <source>
        <dbReference type="ARBA" id="ARBA00022741"/>
    </source>
</evidence>
<evidence type="ECO:0000256" key="4">
    <source>
        <dbReference type="ARBA" id="ARBA00022840"/>
    </source>
</evidence>
<evidence type="ECO:0000259" key="6">
    <source>
        <dbReference type="PROSITE" id="PS50893"/>
    </source>
</evidence>
<dbReference type="InterPro" id="IPR003593">
    <property type="entry name" value="AAA+_ATPase"/>
</dbReference>
<dbReference type="SUPFAM" id="SSF52540">
    <property type="entry name" value="P-loop containing nucleoside triphosphate hydrolases"/>
    <property type="match status" value="1"/>
</dbReference>
<organism evidence="8 9">
    <name type="scientific">Arthrobacter flavus</name>
    <dbReference type="NCBI Taxonomy" id="95172"/>
    <lineage>
        <taxon>Bacteria</taxon>
        <taxon>Bacillati</taxon>
        <taxon>Actinomycetota</taxon>
        <taxon>Actinomycetes</taxon>
        <taxon>Micrococcales</taxon>
        <taxon>Micrococcaceae</taxon>
        <taxon>Arthrobacter</taxon>
    </lineage>
</organism>
<dbReference type="PROSITE" id="PS50893">
    <property type="entry name" value="ABC_TRANSPORTER_2"/>
    <property type="match status" value="1"/>
</dbReference>
<keyword evidence="9" id="KW-1185">Reference proteome</keyword>
<dbReference type="Pfam" id="PF03459">
    <property type="entry name" value="TOBE"/>
    <property type="match status" value="1"/>
</dbReference>
<dbReference type="InterPro" id="IPR017871">
    <property type="entry name" value="ABC_transporter-like_CS"/>
</dbReference>
<dbReference type="PROSITE" id="PS51866">
    <property type="entry name" value="MOP"/>
    <property type="match status" value="1"/>
</dbReference>
<sequence length="345" mass="36237">MSLVADVQVASRGLHVQLTVERGETVAILGPNGAGKSTLLAVLAGLLRPDGGSATLGDTVLFGDRVWLPPYDRGVSLLAQEPLLFPHLSVLDNVAFGPRSRGEGRAAARAEALRWLQEVEAEEFADRRPSELSGGQAQRVAVARALATHPQLLLLDEPMAALDIAVTPAMRRTLRRVLTGRSAIIVTHNVLDALMLADRTIIVQAGEVVEMGSTREVLERPRSAFGAGLAGLNLVIGTSVGGGLVTVEGLRLSALAEQPLPEGQEAAAVFSPRAVSVFVEAPSGSPRNVVPVTVSDLDQRGELVSVRAGHLSADITAAAAADLDLVPGMRVFFVVKSTEIALYAR</sequence>
<dbReference type="InterPro" id="IPR003439">
    <property type="entry name" value="ABC_transporter-like_ATP-bd"/>
</dbReference>
<evidence type="ECO:0000256" key="5">
    <source>
        <dbReference type="PROSITE-ProRule" id="PRU01213"/>
    </source>
</evidence>
<dbReference type="EMBL" id="JBHUGA010000002">
    <property type="protein sequence ID" value="MFD1845147.1"/>
    <property type="molecule type" value="Genomic_DNA"/>
</dbReference>
<reference evidence="9" key="1">
    <citation type="journal article" date="2019" name="Int. J. Syst. Evol. Microbiol.">
        <title>The Global Catalogue of Microorganisms (GCM) 10K type strain sequencing project: providing services to taxonomists for standard genome sequencing and annotation.</title>
        <authorList>
            <consortium name="The Broad Institute Genomics Platform"/>
            <consortium name="The Broad Institute Genome Sequencing Center for Infectious Disease"/>
            <person name="Wu L."/>
            <person name="Ma J."/>
        </authorList>
    </citation>
    <scope>NUCLEOTIDE SEQUENCE [LARGE SCALE GENOMIC DNA]</scope>
    <source>
        <strain evidence="9">JCM 11496</strain>
    </source>
</reference>
<dbReference type="PANTHER" id="PTHR42781">
    <property type="entry name" value="SPERMIDINE/PUTRESCINE IMPORT ATP-BINDING PROTEIN POTA"/>
    <property type="match status" value="1"/>
</dbReference>
<keyword evidence="1" id="KW-0813">Transport</keyword>
<proteinExistence type="predicted"/>
<accession>A0ABW4Q3C5</accession>
<dbReference type="Gene3D" id="2.40.50.100">
    <property type="match status" value="1"/>
</dbReference>